<reference evidence="2" key="1">
    <citation type="submission" date="2020-11" db="EMBL/GenBank/DDBJ databases">
        <title>Sequencing the genomes of 1000 actinobacteria strains.</title>
        <authorList>
            <person name="Klenk H.-P."/>
        </authorList>
    </citation>
    <scope>NUCLEOTIDE SEQUENCE</scope>
    <source>
        <strain evidence="2">DSM 26152</strain>
    </source>
</reference>
<dbReference type="Pfam" id="PF00535">
    <property type="entry name" value="Glycos_transf_2"/>
    <property type="match status" value="1"/>
</dbReference>
<dbReference type="SUPFAM" id="SSF53448">
    <property type="entry name" value="Nucleotide-diphospho-sugar transferases"/>
    <property type="match status" value="1"/>
</dbReference>
<dbReference type="Proteomes" id="UP000625033">
    <property type="component" value="Unassembled WGS sequence"/>
</dbReference>
<dbReference type="Gene3D" id="3.90.550.10">
    <property type="entry name" value="Spore Coat Polysaccharide Biosynthesis Protein SpsA, Chain A"/>
    <property type="match status" value="1"/>
</dbReference>
<dbReference type="AlphaFoldDB" id="A0A931D4C5"/>
<protein>
    <submittedName>
        <fullName evidence="2">Glycosyltransferase involved in cell wall biosynthesis</fullName>
    </submittedName>
</protein>
<keyword evidence="3" id="KW-1185">Reference proteome</keyword>
<dbReference type="InterPro" id="IPR029044">
    <property type="entry name" value="Nucleotide-diphossugar_trans"/>
</dbReference>
<evidence type="ECO:0000259" key="1">
    <source>
        <dbReference type="Pfam" id="PF00535"/>
    </source>
</evidence>
<accession>A0A931D4C5</accession>
<evidence type="ECO:0000313" key="2">
    <source>
        <dbReference type="EMBL" id="MBG6083515.1"/>
    </source>
</evidence>
<dbReference type="CDD" id="cd00761">
    <property type="entry name" value="Glyco_tranf_GTA_type"/>
    <property type="match status" value="1"/>
</dbReference>
<evidence type="ECO:0000313" key="3">
    <source>
        <dbReference type="Proteomes" id="UP000625033"/>
    </source>
</evidence>
<dbReference type="InterPro" id="IPR050834">
    <property type="entry name" value="Glycosyltransf_2"/>
</dbReference>
<organism evidence="2 3">
    <name type="scientific">Zhihengliuella flava</name>
    <dbReference type="NCBI Taxonomy" id="1285193"/>
    <lineage>
        <taxon>Bacteria</taxon>
        <taxon>Bacillati</taxon>
        <taxon>Actinomycetota</taxon>
        <taxon>Actinomycetes</taxon>
        <taxon>Micrococcales</taxon>
        <taxon>Micrococcaceae</taxon>
        <taxon>Zhihengliuella</taxon>
    </lineage>
</organism>
<dbReference type="RefSeq" id="WP_196834940.1">
    <property type="nucleotide sequence ID" value="NZ_JADOTZ010000001.1"/>
</dbReference>
<dbReference type="PANTHER" id="PTHR43685">
    <property type="entry name" value="GLYCOSYLTRANSFERASE"/>
    <property type="match status" value="1"/>
</dbReference>
<feature type="domain" description="Glycosyltransferase 2-like" evidence="1">
    <location>
        <begin position="558"/>
        <end position="671"/>
    </location>
</feature>
<comment type="caution">
    <text evidence="2">The sequence shown here is derived from an EMBL/GenBank/DDBJ whole genome shotgun (WGS) entry which is preliminary data.</text>
</comment>
<proteinExistence type="predicted"/>
<name>A0A931D4C5_9MICC</name>
<dbReference type="InterPro" id="IPR001173">
    <property type="entry name" value="Glyco_trans_2-like"/>
</dbReference>
<gene>
    <name evidence="2" type="ORF">IW252_000282</name>
</gene>
<dbReference type="PANTHER" id="PTHR43685:SF2">
    <property type="entry name" value="GLYCOSYLTRANSFERASE 2-LIKE DOMAIN-CONTAINING PROTEIN"/>
    <property type="match status" value="1"/>
</dbReference>
<dbReference type="EMBL" id="JADOTZ010000001">
    <property type="protein sequence ID" value="MBG6083515.1"/>
    <property type="molecule type" value="Genomic_DNA"/>
</dbReference>
<sequence length="869" mass="95729">MTDPNPSERPFDSYEALRRLELIDARLPQLDAAAAGLQELASSPEARALRGVSERGALEAAERAIAGLPPRELGRAHAPLTTRIAIIADPFLVTSFEALADFLPVTPENYAETATQADVLLVASTWRGHDGACWRGVGTPGSRARRHLLDVVIPAFRRRGVPVVFYSKEDPPNYSWFVEVAAAADAVVTTAEEVVPHYRADCPDVQSVDVVPFGVNPLHHSPIGSRLRPVSSVFFAGSWHQDKYPERATWGRALLEGVRRSHRDLLVFDRNSELRSLSYMFPGPVLPFVHNAVPHAFLMDLQRVSDFALNLNSVIGSKTMYANRAIELQASGTVVISNYNLGLNSRFPHVHLANSAADVAGFIDSLTFDQQRTIQVRGIRDAFGSNLSLYGLDRILSTVGLSTPDRTLRAIAVADHADDRLRSQFAKQSIGPVEVVAPEHLERAANAAQANVVLDVTSHRDYGVNYALDHLNAYKYASTQQAGKLDGPAEAADARAHQYVDGTPAAGLGSRWVSADSADTHECSQSDYYGIDHFGSWPRGVRTVTVTAAHHAERPLLSVVVPIYNNGQHLKYKCIQSLRRSSLFEQMEIILVDDGSTDGATPATVKELAAQLPRAVHYRFRDGGSGSASRPRNKGLELATGEFVTYLDPDNEATEDGFAHLVELLRAHPEAEIAAGNMSRWSDSYRVSNNVAYLRQATGGAGEFVAVPQATLAKLKFRPVSIQALVARTDWLRDLHLVQPVGAAGQDSYFFQQVLFHTEKMALSDRVIHTYYAAVEDSTVNTVGARFFEKYLLLEIPRVAWLHEVGLFDAYAETRLEQYVRDWYLNKLDAVKPAERSDAVATLAKILALYADHQWREPRIRAFLAEHGV</sequence>